<dbReference type="PROSITE" id="PS50158">
    <property type="entry name" value="ZF_CCHC"/>
    <property type="match status" value="1"/>
</dbReference>
<evidence type="ECO:0000313" key="5">
    <source>
        <dbReference type="Proteomes" id="UP001231189"/>
    </source>
</evidence>
<protein>
    <recommendedName>
        <fullName evidence="3">CCHC-type domain-containing protein</fullName>
    </recommendedName>
</protein>
<feature type="compositionally biased region" description="Low complexity" evidence="2">
    <location>
        <begin position="868"/>
        <end position="877"/>
    </location>
</feature>
<accession>A0AAD8R9A0</accession>
<feature type="region of interest" description="Disordered" evidence="2">
    <location>
        <begin position="469"/>
        <end position="533"/>
    </location>
</feature>
<evidence type="ECO:0000259" key="3">
    <source>
        <dbReference type="PROSITE" id="PS50158"/>
    </source>
</evidence>
<feature type="region of interest" description="Disordered" evidence="2">
    <location>
        <begin position="773"/>
        <end position="792"/>
    </location>
</feature>
<feature type="compositionally biased region" description="Basic and acidic residues" evidence="2">
    <location>
        <begin position="50"/>
        <end position="66"/>
    </location>
</feature>
<dbReference type="InterPro" id="IPR041588">
    <property type="entry name" value="Integrase_H2C2"/>
</dbReference>
<organism evidence="4 5">
    <name type="scientific">Lolium multiflorum</name>
    <name type="common">Italian ryegrass</name>
    <name type="synonym">Lolium perenne subsp. multiflorum</name>
    <dbReference type="NCBI Taxonomy" id="4521"/>
    <lineage>
        <taxon>Eukaryota</taxon>
        <taxon>Viridiplantae</taxon>
        <taxon>Streptophyta</taxon>
        <taxon>Embryophyta</taxon>
        <taxon>Tracheophyta</taxon>
        <taxon>Spermatophyta</taxon>
        <taxon>Magnoliopsida</taxon>
        <taxon>Liliopsida</taxon>
        <taxon>Poales</taxon>
        <taxon>Poaceae</taxon>
        <taxon>BOP clade</taxon>
        <taxon>Pooideae</taxon>
        <taxon>Poodae</taxon>
        <taxon>Poeae</taxon>
        <taxon>Poeae Chloroplast Group 2 (Poeae type)</taxon>
        <taxon>Loliodinae</taxon>
        <taxon>Loliinae</taxon>
        <taxon>Lolium</taxon>
    </lineage>
</organism>
<gene>
    <name evidence="4" type="ORF">QYE76_022940</name>
</gene>
<feature type="compositionally biased region" description="Basic and acidic residues" evidence="2">
    <location>
        <begin position="913"/>
        <end position="928"/>
    </location>
</feature>
<dbReference type="PANTHER" id="PTHR35046:SF9">
    <property type="entry name" value="RNA-DIRECTED DNA POLYMERASE"/>
    <property type="match status" value="1"/>
</dbReference>
<dbReference type="EMBL" id="JAUUTY010000006">
    <property type="protein sequence ID" value="KAK1617423.1"/>
    <property type="molecule type" value="Genomic_DNA"/>
</dbReference>
<dbReference type="Pfam" id="PF17921">
    <property type="entry name" value="Integrase_H2C2"/>
    <property type="match status" value="1"/>
</dbReference>
<reference evidence="4" key="1">
    <citation type="submission" date="2023-07" db="EMBL/GenBank/DDBJ databases">
        <title>A chromosome-level genome assembly of Lolium multiflorum.</title>
        <authorList>
            <person name="Chen Y."/>
            <person name="Copetti D."/>
            <person name="Kolliker R."/>
            <person name="Studer B."/>
        </authorList>
    </citation>
    <scope>NUCLEOTIDE SEQUENCE</scope>
    <source>
        <strain evidence="4">02402/16</strain>
        <tissue evidence="4">Leaf</tissue>
    </source>
</reference>
<evidence type="ECO:0000313" key="4">
    <source>
        <dbReference type="EMBL" id="KAK1617423.1"/>
    </source>
</evidence>
<dbReference type="GO" id="GO:0003676">
    <property type="term" value="F:nucleic acid binding"/>
    <property type="evidence" value="ECO:0007669"/>
    <property type="project" value="InterPro"/>
</dbReference>
<feature type="domain" description="CCHC-type" evidence="3">
    <location>
        <begin position="542"/>
        <end position="557"/>
    </location>
</feature>
<evidence type="ECO:0000256" key="1">
    <source>
        <dbReference type="PROSITE-ProRule" id="PRU00047"/>
    </source>
</evidence>
<feature type="region of interest" description="Disordered" evidence="2">
    <location>
        <begin position="1"/>
        <end position="78"/>
    </location>
</feature>
<keyword evidence="1" id="KW-0862">Zinc</keyword>
<dbReference type="InterPro" id="IPR001878">
    <property type="entry name" value="Znf_CCHC"/>
</dbReference>
<dbReference type="PANTHER" id="PTHR35046">
    <property type="entry name" value="ZINC KNUCKLE (CCHC-TYPE) FAMILY PROTEIN"/>
    <property type="match status" value="1"/>
</dbReference>
<name>A0AAD8R9A0_LOLMU</name>
<evidence type="ECO:0000256" key="2">
    <source>
        <dbReference type="SAM" id="MobiDB-lite"/>
    </source>
</evidence>
<feature type="compositionally biased region" description="Basic and acidic residues" evidence="2">
    <location>
        <begin position="23"/>
        <end position="43"/>
    </location>
</feature>
<proteinExistence type="predicted"/>
<feature type="region of interest" description="Disordered" evidence="2">
    <location>
        <begin position="913"/>
        <end position="1051"/>
    </location>
</feature>
<feature type="compositionally biased region" description="Low complexity" evidence="2">
    <location>
        <begin position="1008"/>
        <end position="1025"/>
    </location>
</feature>
<feature type="region of interest" description="Disordered" evidence="2">
    <location>
        <begin position="798"/>
        <end position="877"/>
    </location>
</feature>
<sequence length="1189" mass="133540">MAKESPKWTNNTKPRHIRQGANVDKDQERRNPHGAWKKEEEGGRKRKKKREEEDRPVTDMEEYTEHSEEDASSSTADVEEHVELYTDYGSASIANMTDIEELYTDYGSASIANMDDIDELYIDTCSTSMDDMVEHHDEDDIDPTMHTADAPTYPYLANGATYEDRGPPRWHHHIKDIIWSIKSVPNMIAIDTLLQAPLGAASNMPSRMSHHLGMARTVIDSHHLMIVVDHHHLMVYIDILPHLIFDDTTQDMVMRQEDESLDMKTFLIRRLLPLAPPPQWPLPRHMPMDSDATSASNKATFHGNVPISYVSAKKLYFDELNAQVSKMPPLEDDLGGDGVEMVEHGKFPSTTEAHGDEQVEPTPICLIDELVPIPCEHESHLAHLSESDSELSDFHPICEFECFHLEDMSDTQSELREVDDRSMEDIAFANTLTSPSFVSSYVALGSTEDEFPLMETMYMVHEDDDISPCLLQDGHVDHMDPPTSTTPTSNESAYKGANVDKDQERRNPHGAWKKEEEGGRKRKKKREEEDQPVTARNRDMLCHTCGGKDHFKQDCPNCKVMIINDNDEYETGDDADPDAPEDDDYDSDGVDAFPSEARTIVVRALNVQPSASTQRCNLFQTKALVGPDKACKVIIDGGSCRNLASKELCAKLKLKYLPHPHPYYIQWLSDNGEMKEFSDVFPEEVPAGLPPLRGIEHQIDLIPGASLPNRAPYRTNPEETKEIQKQESHAGGLMGHFGREKTLLMLADHFYWPKMRRDVDRYVKRCITCNKSKSKLKPHGTRTTTSTATEHELMKRAIESYPNKDLTRGTHTKGYKSHRGPERRNTHGARKKEEGRKKEGRGRRGERRKAGRSQGRSTGPQAGPPGPRAGLTGPLTGLAGFDRKFRLCHPDAFPGLREPRPVTARPRIRYMEHQGPGKDETSWSREGEEQQNLEMNMEPKPTSPEERQGRKGRWPVTGPVRPAPRPDAPVTGPVNRAQTGPAPSYRTTTGPRTGFFAEARREKVHPEQSGPDAGQPAAQPAEPVQTPVNRPPNRPSRSRIRSNRAPDRVTQRLLRPRHPAISTTTTTTTTTTIAAPPQGMKTILVLIDHMLVKKTLALTQGEVNSIAMLVLMNDLHKNKLLTKIVIKRLAMPTMGMTTIPKTTSTTTWRHMVMLPPKVVKSNQGVISGIILAMTKGAEGNHNMIKMRGP</sequence>
<keyword evidence="1" id="KW-0863">Zinc-finger</keyword>
<keyword evidence="1" id="KW-0479">Metal-binding</keyword>
<dbReference type="GO" id="GO:0008270">
    <property type="term" value="F:zinc ion binding"/>
    <property type="evidence" value="ECO:0007669"/>
    <property type="project" value="UniProtKB-KW"/>
</dbReference>
<comment type="caution">
    <text evidence="4">The sequence shown here is derived from an EMBL/GenBank/DDBJ whole genome shotgun (WGS) entry which is preliminary data.</text>
</comment>
<dbReference type="AlphaFoldDB" id="A0AAD8R9A0"/>
<keyword evidence="5" id="KW-1185">Reference proteome</keyword>
<dbReference type="Proteomes" id="UP001231189">
    <property type="component" value="Unassembled WGS sequence"/>
</dbReference>
<feature type="compositionally biased region" description="Basic and acidic residues" evidence="2">
    <location>
        <begin position="498"/>
        <end position="519"/>
    </location>
</feature>
<feature type="compositionally biased region" description="Basic and acidic residues" evidence="2">
    <location>
        <begin position="819"/>
        <end position="837"/>
    </location>
</feature>
<dbReference type="Gene3D" id="1.10.340.70">
    <property type="match status" value="1"/>
</dbReference>
<feature type="compositionally biased region" description="Basic residues" evidence="2">
    <location>
        <begin position="838"/>
        <end position="851"/>
    </location>
</feature>